<protein>
    <submittedName>
        <fullName evidence="2">Uncharacterized protein</fullName>
    </submittedName>
</protein>
<feature type="transmembrane region" description="Helical" evidence="1">
    <location>
        <begin position="20"/>
        <end position="41"/>
    </location>
</feature>
<dbReference type="AlphaFoldDB" id="A0A7W9BM48"/>
<dbReference type="Proteomes" id="UP000535415">
    <property type="component" value="Unassembled WGS sequence"/>
</dbReference>
<proteinExistence type="predicted"/>
<reference evidence="2 3" key="1">
    <citation type="submission" date="2020-08" db="EMBL/GenBank/DDBJ databases">
        <title>Genomic Encyclopedia of Type Strains, Phase IV (KMG-IV): sequencing the most valuable type-strain genomes for metagenomic binning, comparative biology and taxonomic classification.</title>
        <authorList>
            <person name="Goeker M."/>
        </authorList>
    </citation>
    <scope>NUCLEOTIDE SEQUENCE [LARGE SCALE GENOMIC DNA]</scope>
    <source>
        <strain evidence="2 3">DSM 101064</strain>
    </source>
</reference>
<evidence type="ECO:0000256" key="1">
    <source>
        <dbReference type="SAM" id="Phobius"/>
    </source>
</evidence>
<keyword evidence="1" id="KW-0472">Membrane</keyword>
<dbReference type="EMBL" id="JACIJM010000007">
    <property type="protein sequence ID" value="MBB5723049.1"/>
    <property type="molecule type" value="Genomic_DNA"/>
</dbReference>
<evidence type="ECO:0000313" key="2">
    <source>
        <dbReference type="EMBL" id="MBB5723049.1"/>
    </source>
</evidence>
<gene>
    <name evidence="2" type="ORF">FHS72_002685</name>
</gene>
<evidence type="ECO:0000313" key="3">
    <source>
        <dbReference type="Proteomes" id="UP000535415"/>
    </source>
</evidence>
<name>A0A7W9BM48_9RHOB</name>
<keyword evidence="1" id="KW-1133">Transmembrane helix</keyword>
<comment type="caution">
    <text evidence="2">The sequence shown here is derived from an EMBL/GenBank/DDBJ whole genome shotgun (WGS) entry which is preliminary data.</text>
</comment>
<feature type="transmembrane region" description="Helical" evidence="1">
    <location>
        <begin position="53"/>
        <end position="74"/>
    </location>
</feature>
<keyword evidence="3" id="KW-1185">Reference proteome</keyword>
<sequence>MALRSQMNAGAFAPSRTEVIALILSVVWMLGVSIFFLVTPAPSTDQGFDSLRFVLILMALFLPVAMIWVAAVAARSAKVMREEAQLLHEAIDTLRDNVMTERQGSPLTSQSSVERKLNQIAQATKKPDAPLATFTSSRDAGVKLDIKTVKPVPPEQRALALDVQPEDDTPPLPRVDLIRALNFPDTEGDAIGFAALRKALKDRSARQLVQASQDVLTLLSQDGIYMDDLAPDRSRPELWRRFAQGERGRAIGALGGVRDRTSLALTTARMREDPIFRDACHHFLRHFDKMLVSFEVVASDAELIELADTRTARAFMLLGRVTGAFD</sequence>
<accession>A0A7W9BM48</accession>
<organism evidence="2 3">
    <name type="scientific">Yoonia ponticola</name>
    <dbReference type="NCBI Taxonomy" id="1524255"/>
    <lineage>
        <taxon>Bacteria</taxon>
        <taxon>Pseudomonadati</taxon>
        <taxon>Pseudomonadota</taxon>
        <taxon>Alphaproteobacteria</taxon>
        <taxon>Rhodobacterales</taxon>
        <taxon>Paracoccaceae</taxon>
        <taxon>Yoonia</taxon>
    </lineage>
</organism>
<keyword evidence="1" id="KW-0812">Transmembrane</keyword>
<dbReference type="RefSeq" id="WP_246414677.1">
    <property type="nucleotide sequence ID" value="NZ_JACIJM010000007.1"/>
</dbReference>